<organism evidence="1 2">
    <name type="scientific">Chondrus crispus</name>
    <name type="common">Carrageen Irish moss</name>
    <name type="synonym">Polymorpha crispa</name>
    <dbReference type="NCBI Taxonomy" id="2769"/>
    <lineage>
        <taxon>Eukaryota</taxon>
        <taxon>Rhodophyta</taxon>
        <taxon>Florideophyceae</taxon>
        <taxon>Rhodymeniophycidae</taxon>
        <taxon>Gigartinales</taxon>
        <taxon>Gigartinaceae</taxon>
        <taxon>Chondrus</taxon>
    </lineage>
</organism>
<name>R7QDA4_CHOCR</name>
<proteinExistence type="predicted"/>
<dbReference type="AlphaFoldDB" id="R7QDA4"/>
<protein>
    <submittedName>
        <fullName evidence="1">Uncharacterized protein</fullName>
    </submittedName>
</protein>
<gene>
    <name evidence="1" type="ORF">CHC_T00003942001</name>
</gene>
<dbReference type="Gramene" id="CDF35426">
    <property type="protein sequence ID" value="CDF35426"/>
    <property type="gene ID" value="CHC_T00003942001"/>
</dbReference>
<evidence type="ECO:0000313" key="2">
    <source>
        <dbReference type="Proteomes" id="UP000012073"/>
    </source>
</evidence>
<reference evidence="2" key="1">
    <citation type="journal article" date="2013" name="Proc. Natl. Acad. Sci. U.S.A.">
        <title>Genome structure and metabolic features in the red seaweed Chondrus crispus shed light on evolution of the Archaeplastida.</title>
        <authorList>
            <person name="Collen J."/>
            <person name="Porcel B."/>
            <person name="Carre W."/>
            <person name="Ball S.G."/>
            <person name="Chaparro C."/>
            <person name="Tonon T."/>
            <person name="Barbeyron T."/>
            <person name="Michel G."/>
            <person name="Noel B."/>
            <person name="Valentin K."/>
            <person name="Elias M."/>
            <person name="Artiguenave F."/>
            <person name="Arun A."/>
            <person name="Aury J.M."/>
            <person name="Barbosa-Neto J.F."/>
            <person name="Bothwell J.H."/>
            <person name="Bouget F.Y."/>
            <person name="Brillet L."/>
            <person name="Cabello-Hurtado F."/>
            <person name="Capella-Gutierrez S."/>
            <person name="Charrier B."/>
            <person name="Cladiere L."/>
            <person name="Cock J.M."/>
            <person name="Coelho S.M."/>
            <person name="Colleoni C."/>
            <person name="Czjzek M."/>
            <person name="Da Silva C."/>
            <person name="Delage L."/>
            <person name="Denoeud F."/>
            <person name="Deschamps P."/>
            <person name="Dittami S.M."/>
            <person name="Gabaldon T."/>
            <person name="Gachon C.M."/>
            <person name="Groisillier A."/>
            <person name="Herve C."/>
            <person name="Jabbari K."/>
            <person name="Katinka M."/>
            <person name="Kloareg B."/>
            <person name="Kowalczyk N."/>
            <person name="Labadie K."/>
            <person name="Leblanc C."/>
            <person name="Lopez P.J."/>
            <person name="McLachlan D.H."/>
            <person name="Meslet-Cladiere L."/>
            <person name="Moustafa A."/>
            <person name="Nehr Z."/>
            <person name="Nyvall Collen P."/>
            <person name="Panaud O."/>
            <person name="Partensky F."/>
            <person name="Poulain J."/>
            <person name="Rensing S.A."/>
            <person name="Rousvoal S."/>
            <person name="Samson G."/>
            <person name="Symeonidi A."/>
            <person name="Weissenbach J."/>
            <person name="Zambounis A."/>
            <person name="Wincker P."/>
            <person name="Boyen C."/>
        </authorList>
    </citation>
    <scope>NUCLEOTIDE SEQUENCE [LARGE SCALE GENOMIC DNA]</scope>
    <source>
        <strain evidence="2">cv. Stackhouse</strain>
    </source>
</reference>
<sequence>MSILATENRYLGRKRCHALPSCGYFSTSSVRKTHILIFFDESNVFPVQSGFYSLSHVLPVVSQSFEHKRRNNLYFFLT</sequence>
<dbReference type="EMBL" id="HG001730">
    <property type="protein sequence ID" value="CDF35426.1"/>
    <property type="molecule type" value="Genomic_DNA"/>
</dbReference>
<accession>R7QDA4</accession>
<dbReference type="GeneID" id="17322988"/>
<dbReference type="KEGG" id="ccp:CHC_T00003942001"/>
<evidence type="ECO:0000313" key="1">
    <source>
        <dbReference type="EMBL" id="CDF35426.1"/>
    </source>
</evidence>
<dbReference type="Proteomes" id="UP000012073">
    <property type="component" value="Unassembled WGS sequence"/>
</dbReference>
<dbReference type="RefSeq" id="XP_005715245.1">
    <property type="nucleotide sequence ID" value="XM_005715188.1"/>
</dbReference>
<keyword evidence="2" id="KW-1185">Reference proteome</keyword>